<dbReference type="HAMAP" id="MF_00494">
    <property type="entry name" value="Transaldolase_3b"/>
    <property type="match status" value="1"/>
</dbReference>
<dbReference type="InterPro" id="IPR004731">
    <property type="entry name" value="Transaldolase_3B/F6P_aldolase"/>
</dbReference>
<keyword evidence="7 9" id="KW-0704">Schiff base</keyword>
<accession>L0KAV9</accession>
<dbReference type="PATRIC" id="fig|748449.3.peg.1691"/>
<keyword evidence="6 9" id="KW-0570">Pentose shunt</keyword>
<dbReference type="KEGG" id="hhl:Halha_1738"/>
<dbReference type="FunFam" id="3.20.20.70:FF:000018">
    <property type="entry name" value="Probable transaldolase"/>
    <property type="match status" value="1"/>
</dbReference>
<feature type="active site" description="Schiff-base intermediate with substrate" evidence="9">
    <location>
        <position position="84"/>
    </location>
</feature>
<comment type="function">
    <text evidence="9">Transaldolase is important for the balance of metabolites in the pentose-phosphate pathway.</text>
</comment>
<dbReference type="Pfam" id="PF00923">
    <property type="entry name" value="TAL_FSA"/>
    <property type="match status" value="1"/>
</dbReference>
<dbReference type="InterPro" id="IPR013785">
    <property type="entry name" value="Aldolase_TIM"/>
</dbReference>
<dbReference type="EMBL" id="CP003359">
    <property type="protein sequence ID" value="AGB41675.1"/>
    <property type="molecule type" value="Genomic_DNA"/>
</dbReference>
<dbReference type="InterPro" id="IPR022999">
    <property type="entry name" value="Transaldolase_3B"/>
</dbReference>
<dbReference type="EC" id="2.2.1.2" evidence="9"/>
<dbReference type="OrthoDB" id="9807051at2"/>
<comment type="subcellular location">
    <subcellularLocation>
        <location evidence="1 9">Cytoplasm</location>
    </subcellularLocation>
</comment>
<evidence type="ECO:0000256" key="9">
    <source>
        <dbReference type="HAMAP-Rule" id="MF_00494"/>
    </source>
</evidence>
<dbReference type="RefSeq" id="WP_015327391.1">
    <property type="nucleotide sequence ID" value="NC_019978.1"/>
</dbReference>
<dbReference type="HOGENOM" id="CLU_079764_0_0_9"/>
<reference evidence="11" key="1">
    <citation type="submission" date="2012-02" db="EMBL/GenBank/DDBJ databases">
        <title>The complete genome of Halobacteroides halobius DSM 5150.</title>
        <authorList>
            <person name="Lucas S."/>
            <person name="Copeland A."/>
            <person name="Lapidus A."/>
            <person name="Glavina del Rio T."/>
            <person name="Dalin E."/>
            <person name="Tice H."/>
            <person name="Bruce D."/>
            <person name="Goodwin L."/>
            <person name="Pitluck S."/>
            <person name="Peters L."/>
            <person name="Mikhailova N."/>
            <person name="Gu W."/>
            <person name="Kyrpides N."/>
            <person name="Mavromatis K."/>
            <person name="Ivanova N."/>
            <person name="Brettin T."/>
            <person name="Detter J.C."/>
            <person name="Han C."/>
            <person name="Larimer F."/>
            <person name="Land M."/>
            <person name="Hauser L."/>
            <person name="Markowitz V."/>
            <person name="Cheng J.-F."/>
            <person name="Hugenholtz P."/>
            <person name="Woyke T."/>
            <person name="Wu D."/>
            <person name="Tindall B."/>
            <person name="Pomrenke H."/>
            <person name="Brambilla E."/>
            <person name="Klenk H.-P."/>
            <person name="Eisen J.A."/>
        </authorList>
    </citation>
    <scope>NUCLEOTIDE SEQUENCE [LARGE SCALE GENOMIC DNA]</scope>
    <source>
        <strain evidence="11">ATCC 35273 / DSM 5150 / MD-1</strain>
    </source>
</reference>
<dbReference type="NCBIfam" id="TIGR00875">
    <property type="entry name" value="fsa_talC_mipB"/>
    <property type="match status" value="1"/>
</dbReference>
<dbReference type="PROSITE" id="PS01054">
    <property type="entry name" value="TRANSALDOLASE_1"/>
    <property type="match status" value="1"/>
</dbReference>
<dbReference type="GO" id="GO:0005737">
    <property type="term" value="C:cytoplasm"/>
    <property type="evidence" value="ECO:0007669"/>
    <property type="project" value="UniProtKB-SubCell"/>
</dbReference>
<protein>
    <recommendedName>
        <fullName evidence="9">Probable transaldolase</fullName>
        <ecNumber evidence="9">2.2.1.2</ecNumber>
    </recommendedName>
</protein>
<dbReference type="GO" id="GO:0005975">
    <property type="term" value="P:carbohydrate metabolic process"/>
    <property type="evidence" value="ECO:0007669"/>
    <property type="project" value="InterPro"/>
</dbReference>
<dbReference type="GO" id="GO:0006098">
    <property type="term" value="P:pentose-phosphate shunt"/>
    <property type="evidence" value="ECO:0007669"/>
    <property type="project" value="UniProtKB-UniRule"/>
</dbReference>
<dbReference type="CDD" id="cd00956">
    <property type="entry name" value="Transaldolase_FSA"/>
    <property type="match status" value="1"/>
</dbReference>
<keyword evidence="5 9" id="KW-0808">Transferase</keyword>
<dbReference type="STRING" id="748449.Halha_1738"/>
<dbReference type="InterPro" id="IPR001585">
    <property type="entry name" value="TAL/FSA"/>
</dbReference>
<dbReference type="GO" id="GO:0016832">
    <property type="term" value="F:aldehyde-lyase activity"/>
    <property type="evidence" value="ECO:0007669"/>
    <property type="project" value="InterPro"/>
</dbReference>
<dbReference type="SUPFAM" id="SSF51569">
    <property type="entry name" value="Aldolase"/>
    <property type="match status" value="1"/>
</dbReference>
<proteinExistence type="inferred from homology"/>
<dbReference type="PANTHER" id="PTHR10683:SF40">
    <property type="entry name" value="FRUCTOSE-6-PHOSPHATE ALDOLASE 1-RELATED"/>
    <property type="match status" value="1"/>
</dbReference>
<evidence type="ECO:0000256" key="4">
    <source>
        <dbReference type="ARBA" id="ARBA00022490"/>
    </source>
</evidence>
<gene>
    <name evidence="9" type="primary">tal</name>
    <name evidence="10" type="ordered locus">Halha_1738</name>
</gene>
<dbReference type="AlphaFoldDB" id="L0KAV9"/>
<dbReference type="InterPro" id="IPR033919">
    <property type="entry name" value="TSA/FSA_arc/bac"/>
</dbReference>
<evidence type="ECO:0000256" key="7">
    <source>
        <dbReference type="ARBA" id="ARBA00023270"/>
    </source>
</evidence>
<keyword evidence="11" id="KW-1185">Reference proteome</keyword>
<dbReference type="InterPro" id="IPR018225">
    <property type="entry name" value="Transaldolase_AS"/>
</dbReference>
<evidence type="ECO:0000256" key="3">
    <source>
        <dbReference type="ARBA" id="ARBA00005740"/>
    </source>
</evidence>
<dbReference type="PROSITE" id="PS00958">
    <property type="entry name" value="TRANSALDOLASE_2"/>
    <property type="match status" value="1"/>
</dbReference>
<comment type="pathway">
    <text evidence="2 9">Carbohydrate degradation; pentose phosphate pathway; D-glyceraldehyde 3-phosphate and beta-D-fructose 6-phosphate from D-ribose 5-phosphate and D-xylulose 5-phosphate (non-oxidative stage): step 2/3.</text>
</comment>
<dbReference type="eggNOG" id="COG0176">
    <property type="taxonomic scope" value="Bacteria"/>
</dbReference>
<comment type="similarity">
    <text evidence="3 9">Belongs to the transaldolase family. Type 3B subfamily.</text>
</comment>
<keyword evidence="4 9" id="KW-0963">Cytoplasm</keyword>
<dbReference type="Proteomes" id="UP000010880">
    <property type="component" value="Chromosome"/>
</dbReference>
<dbReference type="GO" id="GO:0004801">
    <property type="term" value="F:transaldolase activity"/>
    <property type="evidence" value="ECO:0007669"/>
    <property type="project" value="UniProtKB-UniRule"/>
</dbReference>
<dbReference type="PANTHER" id="PTHR10683">
    <property type="entry name" value="TRANSALDOLASE"/>
    <property type="match status" value="1"/>
</dbReference>
<evidence type="ECO:0000256" key="5">
    <source>
        <dbReference type="ARBA" id="ARBA00022679"/>
    </source>
</evidence>
<sequence length="215" mass="23328">MKFFIDTANLEEIKKAASLGVIDGVTTNPSLVAREGDVDFHTRIKEICELVDGPVSAEVISLKAEGMIEEARELAKLADNVAVKIPMTEEGLKAVKALENEGINTNVTLVFSANQALLAAKAGATFISPFVGRLDDRAHEGMKLIDEINTILENYGLDSEIITASIRSPRHVKEAALIGADIATIPFGVVQKMSKHPLTDIGIQRFLDDWESTKE</sequence>
<name>L0KAV9_HALHC</name>
<comment type="catalytic activity">
    <reaction evidence="8 9">
        <text>D-sedoheptulose 7-phosphate + D-glyceraldehyde 3-phosphate = D-erythrose 4-phosphate + beta-D-fructose 6-phosphate</text>
        <dbReference type="Rhea" id="RHEA:17053"/>
        <dbReference type="ChEBI" id="CHEBI:16897"/>
        <dbReference type="ChEBI" id="CHEBI:57483"/>
        <dbReference type="ChEBI" id="CHEBI:57634"/>
        <dbReference type="ChEBI" id="CHEBI:59776"/>
        <dbReference type="EC" id="2.2.1.2"/>
    </reaction>
</comment>
<dbReference type="Gene3D" id="3.20.20.70">
    <property type="entry name" value="Aldolase class I"/>
    <property type="match status" value="1"/>
</dbReference>
<evidence type="ECO:0000256" key="1">
    <source>
        <dbReference type="ARBA" id="ARBA00004496"/>
    </source>
</evidence>
<evidence type="ECO:0000313" key="10">
    <source>
        <dbReference type="EMBL" id="AGB41675.1"/>
    </source>
</evidence>
<evidence type="ECO:0000256" key="2">
    <source>
        <dbReference type="ARBA" id="ARBA00004857"/>
    </source>
</evidence>
<dbReference type="UniPathway" id="UPA00115">
    <property type="reaction ID" value="UER00414"/>
</dbReference>
<evidence type="ECO:0000256" key="8">
    <source>
        <dbReference type="ARBA" id="ARBA00048810"/>
    </source>
</evidence>
<evidence type="ECO:0000256" key="6">
    <source>
        <dbReference type="ARBA" id="ARBA00023126"/>
    </source>
</evidence>
<evidence type="ECO:0000313" key="11">
    <source>
        <dbReference type="Proteomes" id="UP000010880"/>
    </source>
</evidence>
<organism evidence="10 11">
    <name type="scientific">Halobacteroides halobius (strain ATCC 35273 / DSM 5150 / MD-1)</name>
    <dbReference type="NCBI Taxonomy" id="748449"/>
    <lineage>
        <taxon>Bacteria</taxon>
        <taxon>Bacillati</taxon>
        <taxon>Bacillota</taxon>
        <taxon>Clostridia</taxon>
        <taxon>Halanaerobiales</taxon>
        <taxon>Halobacteroidaceae</taxon>
        <taxon>Halobacteroides</taxon>
    </lineage>
</organism>